<dbReference type="PANTHER" id="PTHR46411">
    <property type="entry name" value="FAMILY ATPASE, PUTATIVE-RELATED"/>
    <property type="match status" value="1"/>
</dbReference>
<feature type="region of interest" description="Disordered" evidence="1">
    <location>
        <begin position="718"/>
        <end position="739"/>
    </location>
</feature>
<dbReference type="CDD" id="cd19481">
    <property type="entry name" value="RecA-like_protease"/>
    <property type="match status" value="1"/>
</dbReference>
<feature type="compositionally biased region" description="Basic and acidic residues" evidence="1">
    <location>
        <begin position="49"/>
        <end position="60"/>
    </location>
</feature>
<protein>
    <recommendedName>
        <fullName evidence="2">AAA+ ATPase domain-containing protein</fullName>
    </recommendedName>
</protein>
<dbReference type="Gene3D" id="3.40.50.300">
    <property type="entry name" value="P-loop containing nucleotide triphosphate hydrolases"/>
    <property type="match status" value="1"/>
</dbReference>
<sequence length="1199" mass="134482">MLTDVQASNGPPGQGLQSSDNRSSESVQAVNHGSSRGSISPSRGGTKHSQLESDVRELKEALSAMMAKQAERDAEHGEPFGMSDEHRFALQHRRYHADSSGSEDDDYTQFDQQRRRMERVFVRELKMLNREREMIKDIRSLKRDRDGLLEKEKEWERERLELQRAQKRLEQSKTEVQEDENDGTNSGDRDAPDGEMSIVIEGSGDPIATSPQLSAIPKLHYVEWSLFKALRSDAEENSYAIDVLKGEPVVTFDWTSYWGGRRAKRGGGKSDEAAKGKAAANLKKKQLGQAALPERIRIHSKEILKVFEKVSGDTFSSRDDPVIMIRPFKFLVYYDDPIRQELQRLRAKFGVQTVAIDEKATASAPPEESQEEAAKGMAAESTTKEEPGVVPAPTAEADQEAEANNRLSAIALPPLECLVEFIDTEIQQKLKYLASDSCERILFTDVWYLFKPGDEVVDQTRKQAYRVIEVASVAHKAIPPWRNWNDKSSAKADETPVKLHCVYVDFDGKNIGPVSRTFQIPRFDGEKAVTSLEVYPLRFVKSNLEKKKTFRQELIDRGKMFLDVAGVKHMHYNGLTLDARDEIDSQVVVDFEEAFASRGKGDQKPSLEELIGESQLDKEDDQMCVAECCRDENVHKDSETETKRSRDYMTTLIPEDRNREPSVTIYPRALKDARSPENPLTEDELLIMSFRVFGFVLRSRKWASLDLTYLSPITSLSRAESHEEAADAENKTEKQVDKSETAFEQLVLPPGHKEMVLSLIAQHFRDKESVTADTEQVDIVRGKGKGLIILLHGAPGVGKTTTAEGVAELFKKPLFQITCGDLGSTASEVELALETNFALANRWGCILLLDEADVFLTARSPQDFVRNGLVAVFLRVLEYYAGILFLTTNRIGDFDEAFASRVHISLHYPQLDLNSTREIFRLNLKLIRNRFEKKGRDIKIDEDEILRFAEDYWTDNERMRWNGRQIRNGCQTALALAEFDAQGGSHERIKDAHAEVKLQTEHLRTVSRAYLEFISYLTKLYGKDADRRAKAIGIRAREADSKKEDVVDPKEATPLKRAHTHAPVSSPVGMAVSAPPDPSASTKPAYAPPAPAPSVAPTHYPYPVYYPQQYAQMPQPAQPDAAAYAAQAQDRQVNMSPPNPAQWQSLNAGPWPVAQHPPGQMQFAGYPPGMQPPGFAQPPPGADQQQQMGGAQMPPTTRS</sequence>
<dbReference type="InterPro" id="IPR056599">
    <property type="entry name" value="AAA_lid_fung"/>
</dbReference>
<dbReference type="RefSeq" id="XP_030990847.1">
    <property type="nucleotide sequence ID" value="XM_031135693.1"/>
</dbReference>
<dbReference type="SUPFAM" id="SSF52540">
    <property type="entry name" value="P-loop containing nucleoside triphosphate hydrolases"/>
    <property type="match status" value="1"/>
</dbReference>
<dbReference type="Proteomes" id="UP000319257">
    <property type="component" value="Unassembled WGS sequence"/>
</dbReference>
<feature type="compositionally biased region" description="Low complexity" evidence="1">
    <location>
        <begin position="1116"/>
        <end position="1129"/>
    </location>
</feature>
<feature type="compositionally biased region" description="Basic and acidic residues" evidence="1">
    <location>
        <begin position="719"/>
        <end position="739"/>
    </location>
</feature>
<name>A0A507AW46_9PEZI</name>
<comment type="caution">
    <text evidence="4">The sequence shown here is derived from an EMBL/GenBank/DDBJ whole genome shotgun (WGS) entry which is preliminary data.</text>
</comment>
<dbReference type="InterPro" id="IPR003959">
    <property type="entry name" value="ATPase_AAA_core"/>
</dbReference>
<dbReference type="Pfam" id="PF00004">
    <property type="entry name" value="AAA"/>
    <property type="match status" value="1"/>
</dbReference>
<dbReference type="InterPro" id="IPR054289">
    <property type="entry name" value="DUF7025"/>
</dbReference>
<dbReference type="InParanoid" id="A0A507AW46"/>
<evidence type="ECO:0000313" key="4">
    <source>
        <dbReference type="EMBL" id="TPX09141.1"/>
    </source>
</evidence>
<evidence type="ECO:0000313" key="5">
    <source>
        <dbReference type="Proteomes" id="UP000319257"/>
    </source>
</evidence>
<feature type="compositionally biased region" description="Low complexity" evidence="1">
    <location>
        <begin position="1182"/>
        <end position="1199"/>
    </location>
</feature>
<feature type="region of interest" description="Disordered" evidence="1">
    <location>
        <begin position="1"/>
        <end position="82"/>
    </location>
</feature>
<feature type="compositionally biased region" description="Pro residues" evidence="1">
    <location>
        <begin position="1169"/>
        <end position="1181"/>
    </location>
</feature>
<dbReference type="InterPro" id="IPR027417">
    <property type="entry name" value="P-loop_NTPase"/>
</dbReference>
<evidence type="ECO:0000256" key="1">
    <source>
        <dbReference type="SAM" id="MobiDB-lite"/>
    </source>
</evidence>
<feature type="compositionally biased region" description="Basic and acidic residues" evidence="1">
    <location>
        <begin position="69"/>
        <end position="82"/>
    </location>
</feature>
<accession>A0A507AW46</accession>
<feature type="compositionally biased region" description="Low complexity" evidence="1">
    <location>
        <begin position="33"/>
        <end position="44"/>
    </location>
</feature>
<dbReference type="EMBL" id="SKBQ01000006">
    <property type="protein sequence ID" value="TPX09141.1"/>
    <property type="molecule type" value="Genomic_DNA"/>
</dbReference>
<evidence type="ECO:0000259" key="2">
    <source>
        <dbReference type="SMART" id="SM00382"/>
    </source>
</evidence>
<feature type="region of interest" description="Disordered" evidence="1">
    <location>
        <begin position="168"/>
        <end position="204"/>
    </location>
</feature>
<evidence type="ECO:0000313" key="3">
    <source>
        <dbReference type="EMBL" id="TPX09136.1"/>
    </source>
</evidence>
<feature type="compositionally biased region" description="Polar residues" evidence="1">
    <location>
        <begin position="1"/>
        <end position="32"/>
    </location>
</feature>
<gene>
    <name evidence="3" type="ORF">E0L32_001596</name>
    <name evidence="4" type="ORF">E0L32_001601</name>
</gene>
<dbReference type="GO" id="GO:0016887">
    <property type="term" value="F:ATP hydrolysis activity"/>
    <property type="evidence" value="ECO:0007669"/>
    <property type="project" value="InterPro"/>
</dbReference>
<dbReference type="OrthoDB" id="10042665at2759"/>
<feature type="compositionally biased region" description="Basic and acidic residues" evidence="1">
    <location>
        <begin position="1038"/>
        <end position="1054"/>
    </location>
</feature>
<reference evidence="4 5" key="1">
    <citation type="submission" date="2019-06" db="EMBL/GenBank/DDBJ databases">
        <title>Draft genome sequence of the filamentous fungus Phialemoniopsis curvata isolated from diesel fuel.</title>
        <authorList>
            <person name="Varaljay V.A."/>
            <person name="Lyon W.J."/>
            <person name="Crouch A.L."/>
            <person name="Drake C.E."/>
            <person name="Hollomon J.M."/>
            <person name="Nadeau L.J."/>
            <person name="Nunn H.S."/>
            <person name="Stevenson B.S."/>
            <person name="Bojanowski C.L."/>
            <person name="Crookes-Goodson W.J."/>
        </authorList>
    </citation>
    <scope>NUCLEOTIDE SEQUENCE [LARGE SCALE GENOMIC DNA]</scope>
    <source>
        <strain evidence="4 5">D216</strain>
    </source>
</reference>
<dbReference type="STRING" id="1093900.A0A507AW46"/>
<dbReference type="GO" id="GO:0005524">
    <property type="term" value="F:ATP binding"/>
    <property type="evidence" value="ECO:0007669"/>
    <property type="project" value="InterPro"/>
</dbReference>
<keyword evidence="5" id="KW-1185">Reference proteome</keyword>
<dbReference type="GeneID" id="41969043"/>
<dbReference type="InterPro" id="IPR003593">
    <property type="entry name" value="AAA+_ATPase"/>
</dbReference>
<feature type="domain" description="AAA+ ATPase" evidence="2">
    <location>
        <begin position="785"/>
        <end position="912"/>
    </location>
</feature>
<proteinExistence type="predicted"/>
<dbReference type="SMART" id="SM00382">
    <property type="entry name" value="AAA"/>
    <property type="match status" value="1"/>
</dbReference>
<dbReference type="Pfam" id="PF23232">
    <property type="entry name" value="AAA_lid_13"/>
    <property type="match status" value="1"/>
</dbReference>
<dbReference type="PANTHER" id="PTHR46411:SF2">
    <property type="entry name" value="AAA+ ATPASE DOMAIN-CONTAINING PROTEIN"/>
    <property type="match status" value="1"/>
</dbReference>
<feature type="region of interest" description="Disordered" evidence="1">
    <location>
        <begin position="359"/>
        <end position="400"/>
    </location>
</feature>
<dbReference type="Pfam" id="PF22942">
    <property type="entry name" value="DUF7025"/>
    <property type="match status" value="1"/>
</dbReference>
<feature type="compositionally biased region" description="Polar residues" evidence="1">
    <location>
        <begin position="1130"/>
        <end position="1147"/>
    </location>
</feature>
<organism evidence="4 5">
    <name type="scientific">Thyridium curvatum</name>
    <dbReference type="NCBI Taxonomy" id="1093900"/>
    <lineage>
        <taxon>Eukaryota</taxon>
        <taxon>Fungi</taxon>
        <taxon>Dikarya</taxon>
        <taxon>Ascomycota</taxon>
        <taxon>Pezizomycotina</taxon>
        <taxon>Sordariomycetes</taxon>
        <taxon>Sordariomycetidae</taxon>
        <taxon>Thyridiales</taxon>
        <taxon>Thyridiaceae</taxon>
        <taxon>Thyridium</taxon>
    </lineage>
</organism>
<dbReference type="AlphaFoldDB" id="A0A507AW46"/>
<feature type="region of interest" description="Disordered" evidence="1">
    <location>
        <begin position="1038"/>
        <end position="1091"/>
    </location>
</feature>
<feature type="region of interest" description="Disordered" evidence="1">
    <location>
        <begin position="1116"/>
        <end position="1199"/>
    </location>
</feature>
<dbReference type="EMBL" id="SKBQ01000006">
    <property type="protein sequence ID" value="TPX09136.1"/>
    <property type="molecule type" value="Genomic_DNA"/>
</dbReference>